<reference evidence="1" key="1">
    <citation type="submission" date="2022-02" db="EMBL/GenBank/DDBJ databases">
        <title>Corynebacterium sp. from urogenital microbiome.</title>
        <authorList>
            <person name="Cappelli E.A."/>
            <person name="Ribeiro T.G."/>
            <person name="Peixe L."/>
        </authorList>
    </citation>
    <scope>NUCLEOTIDE SEQUENCE</scope>
    <source>
        <strain evidence="1">C9Ua_112</strain>
    </source>
</reference>
<evidence type="ECO:0000313" key="2">
    <source>
        <dbReference type="Proteomes" id="UP001146505"/>
    </source>
</evidence>
<accession>A0A9X3M8E3</accession>
<sequence>MDIAAITGSLSNLFKSELGGVLLNIFRTLLEFFSPSNAPAADDVPLPDTTRR</sequence>
<dbReference type="RefSeq" id="WP_168163070.1">
    <property type="nucleotide sequence ID" value="NZ_CP180526.1"/>
</dbReference>
<protein>
    <submittedName>
        <fullName evidence="1">Uncharacterized protein</fullName>
    </submittedName>
</protein>
<comment type="caution">
    <text evidence="1">The sequence shown here is derived from an EMBL/GenBank/DDBJ whole genome shotgun (WGS) entry which is preliminary data.</text>
</comment>
<organism evidence="1 2">
    <name type="scientific">Corynebacterium macclintockiae</name>
    <dbReference type="NCBI Taxonomy" id="2913501"/>
    <lineage>
        <taxon>Bacteria</taxon>
        <taxon>Bacillati</taxon>
        <taxon>Actinomycetota</taxon>
        <taxon>Actinomycetes</taxon>
        <taxon>Mycobacteriales</taxon>
        <taxon>Corynebacteriaceae</taxon>
        <taxon>Corynebacterium</taxon>
    </lineage>
</organism>
<gene>
    <name evidence="1" type="ORF">L8U58_08340</name>
</gene>
<dbReference type="AlphaFoldDB" id="A0A9X3M8E3"/>
<proteinExistence type="predicted"/>
<keyword evidence="2" id="KW-1185">Reference proteome</keyword>
<dbReference type="EMBL" id="JAKMUV010000011">
    <property type="protein sequence ID" value="MCZ9305528.1"/>
    <property type="molecule type" value="Genomic_DNA"/>
</dbReference>
<dbReference type="Proteomes" id="UP001146505">
    <property type="component" value="Unassembled WGS sequence"/>
</dbReference>
<name>A0A9X3M8E3_9CORY</name>
<evidence type="ECO:0000313" key="1">
    <source>
        <dbReference type="EMBL" id="MCZ9305528.1"/>
    </source>
</evidence>
<dbReference type="GeneID" id="301813560"/>